<dbReference type="GO" id="GO:0005786">
    <property type="term" value="C:signal recognition particle, endoplasmic reticulum targeting"/>
    <property type="evidence" value="ECO:0007669"/>
    <property type="project" value="UniProtKB-UniRule"/>
</dbReference>
<comment type="subcellular location">
    <subcellularLocation>
        <location evidence="1 7">Cytoplasm</location>
    </subcellularLocation>
</comment>
<dbReference type="InterPro" id="IPR009018">
    <property type="entry name" value="Signal_recog_particle_SRP9/14"/>
</dbReference>
<keyword evidence="3 7" id="KW-0963">Cytoplasm</keyword>
<dbReference type="InterPro" id="IPR003210">
    <property type="entry name" value="Signal_recog_particle_SRP14"/>
</dbReference>
<comment type="function">
    <text evidence="7">Component of the signal recognition particle (SRP) complex, a ribonucleoprotein complex that mediates the cotranslational targeting of secretory and membrane proteins to the endoplasmic reticulum (ER).</text>
</comment>
<evidence type="ECO:0000256" key="3">
    <source>
        <dbReference type="ARBA" id="ARBA00022490"/>
    </source>
</evidence>
<feature type="region of interest" description="Disordered" evidence="8">
    <location>
        <begin position="123"/>
        <end position="144"/>
    </location>
</feature>
<gene>
    <name evidence="9" type="ORF">MKZ38_002738</name>
</gene>
<comment type="similarity">
    <text evidence="2 7">Belongs to the SRP14 family.</text>
</comment>
<keyword evidence="10" id="KW-1185">Reference proteome</keyword>
<evidence type="ECO:0000256" key="8">
    <source>
        <dbReference type="SAM" id="MobiDB-lite"/>
    </source>
</evidence>
<evidence type="ECO:0000256" key="7">
    <source>
        <dbReference type="RuleBase" id="RU368100"/>
    </source>
</evidence>
<name>A0AAD5RPV2_9PEZI</name>
<evidence type="ECO:0000256" key="1">
    <source>
        <dbReference type="ARBA" id="ARBA00004496"/>
    </source>
</evidence>
<comment type="subunit">
    <text evidence="7">Component of a fungal signal recognition particle (SRP) complex that consists of a 7SL RNA molecule (scR1) and at least six protein subunits: SRP72, SRP68, SRP54, SEC65, SRP21 and SRP14.</text>
</comment>
<sequence>MSRETILGDTWLIDDLRLAQFFTRLAEVFASYKDKDHGSVFLSQKRCASILLPRTPSTLAYDQNQPTEPPEPLPILIRATNGHSKSRRNSKIKLSTVVQPTELPGFFARYAEVCKTGMVALKPRDRSKRKEKLKKRKKAAKEES</sequence>
<keyword evidence="4 7" id="KW-0694">RNA-binding</keyword>
<dbReference type="Proteomes" id="UP001201980">
    <property type="component" value="Unassembled WGS sequence"/>
</dbReference>
<comment type="caution">
    <text evidence="9">The sequence shown here is derived from an EMBL/GenBank/DDBJ whole genome shotgun (WGS) entry which is preliminary data.</text>
</comment>
<evidence type="ECO:0000313" key="10">
    <source>
        <dbReference type="Proteomes" id="UP001201980"/>
    </source>
</evidence>
<dbReference type="Pfam" id="PF02290">
    <property type="entry name" value="SRP14"/>
    <property type="match status" value="1"/>
</dbReference>
<organism evidence="9 10">
    <name type="scientific">Zalerion maritima</name>
    <dbReference type="NCBI Taxonomy" id="339359"/>
    <lineage>
        <taxon>Eukaryota</taxon>
        <taxon>Fungi</taxon>
        <taxon>Dikarya</taxon>
        <taxon>Ascomycota</taxon>
        <taxon>Pezizomycotina</taxon>
        <taxon>Sordariomycetes</taxon>
        <taxon>Lulworthiomycetidae</taxon>
        <taxon>Lulworthiales</taxon>
        <taxon>Lulworthiaceae</taxon>
        <taxon>Zalerion</taxon>
    </lineage>
</organism>
<proteinExistence type="inferred from homology"/>
<evidence type="ECO:0000256" key="2">
    <source>
        <dbReference type="ARBA" id="ARBA00010349"/>
    </source>
</evidence>
<keyword evidence="6 7" id="KW-0687">Ribonucleoprotein</keyword>
<evidence type="ECO:0000313" key="9">
    <source>
        <dbReference type="EMBL" id="KAJ2899939.1"/>
    </source>
</evidence>
<evidence type="ECO:0000256" key="5">
    <source>
        <dbReference type="ARBA" id="ARBA00023135"/>
    </source>
</evidence>
<accession>A0AAD5RPV2</accession>
<dbReference type="GO" id="GO:0006614">
    <property type="term" value="P:SRP-dependent cotranslational protein targeting to membrane"/>
    <property type="evidence" value="ECO:0007669"/>
    <property type="project" value="UniProtKB-UniRule"/>
</dbReference>
<dbReference type="AlphaFoldDB" id="A0AAD5RPV2"/>
<protein>
    <recommendedName>
        <fullName evidence="7">Signal recognition particle subunit SRP14</fullName>
    </recommendedName>
    <alternativeName>
        <fullName evidence="7">Signal recognition particle 14 kDa protein</fullName>
    </alternativeName>
</protein>
<dbReference type="Gene3D" id="3.30.720.10">
    <property type="entry name" value="Signal recognition particle alu RNA binding heterodimer, srp9/1"/>
    <property type="match status" value="1"/>
</dbReference>
<dbReference type="GO" id="GO:0030942">
    <property type="term" value="F:endoplasmic reticulum signal peptide binding"/>
    <property type="evidence" value="ECO:0007669"/>
    <property type="project" value="UniProtKB-UniRule"/>
</dbReference>
<dbReference type="SUPFAM" id="SSF54762">
    <property type="entry name" value="Signal recognition particle alu RNA binding heterodimer, SRP9/14"/>
    <property type="match status" value="1"/>
</dbReference>
<feature type="compositionally biased region" description="Basic residues" evidence="8">
    <location>
        <begin position="125"/>
        <end position="144"/>
    </location>
</feature>
<dbReference type="EMBL" id="JAKWBI020000184">
    <property type="protein sequence ID" value="KAJ2899939.1"/>
    <property type="molecule type" value="Genomic_DNA"/>
</dbReference>
<evidence type="ECO:0000256" key="6">
    <source>
        <dbReference type="ARBA" id="ARBA00023274"/>
    </source>
</evidence>
<keyword evidence="5 7" id="KW-0733">Signal recognition particle</keyword>
<dbReference type="GO" id="GO:0008312">
    <property type="term" value="F:7S RNA binding"/>
    <property type="evidence" value="ECO:0007669"/>
    <property type="project" value="UniProtKB-UniRule"/>
</dbReference>
<dbReference type="PANTHER" id="PTHR12013">
    <property type="entry name" value="SIGNAL RECOGNITION PARTICLE 14 KD PROTEIN"/>
    <property type="match status" value="1"/>
</dbReference>
<evidence type="ECO:0000256" key="4">
    <source>
        <dbReference type="ARBA" id="ARBA00022884"/>
    </source>
</evidence>
<reference evidence="9" key="1">
    <citation type="submission" date="2022-07" db="EMBL/GenBank/DDBJ databases">
        <title>Draft genome sequence of Zalerion maritima ATCC 34329, a (micro)plastics degrading marine fungus.</title>
        <authorList>
            <person name="Paco A."/>
            <person name="Goncalves M.F.M."/>
            <person name="Rocha-Santos T.A.P."/>
            <person name="Alves A."/>
        </authorList>
    </citation>
    <scope>NUCLEOTIDE SEQUENCE</scope>
    <source>
        <strain evidence="9">ATCC 34329</strain>
    </source>
</reference>